<keyword evidence="2" id="KW-1185">Reference proteome</keyword>
<proteinExistence type="predicted"/>
<sequence>MSTIFTKLRDFVGLNDPADYEYEYDEMDGEEYQNLYEQENHTPQPQP</sequence>
<feature type="non-terminal residue" evidence="1">
    <location>
        <position position="47"/>
    </location>
</feature>
<gene>
    <name evidence="1" type="ORF">IQ260_10940</name>
</gene>
<protein>
    <submittedName>
        <fullName evidence="1">Cell division protein SepF</fullName>
    </submittedName>
</protein>
<keyword evidence="1" id="KW-0132">Cell division</keyword>
<accession>A0A928X2D1</accession>
<comment type="caution">
    <text evidence="1">The sequence shown here is derived from an EMBL/GenBank/DDBJ whole genome shotgun (WGS) entry which is preliminary data.</text>
</comment>
<dbReference type="EMBL" id="JADEXP010000079">
    <property type="protein sequence ID" value="MBE9067172.1"/>
    <property type="molecule type" value="Genomic_DNA"/>
</dbReference>
<dbReference type="GO" id="GO:0051301">
    <property type="term" value="P:cell division"/>
    <property type="evidence" value="ECO:0007669"/>
    <property type="project" value="UniProtKB-KW"/>
</dbReference>
<name>A0A928X2D1_LEPEC</name>
<evidence type="ECO:0000313" key="1">
    <source>
        <dbReference type="EMBL" id="MBE9067172.1"/>
    </source>
</evidence>
<evidence type="ECO:0000313" key="2">
    <source>
        <dbReference type="Proteomes" id="UP000615026"/>
    </source>
</evidence>
<reference evidence="1" key="1">
    <citation type="submission" date="2020-10" db="EMBL/GenBank/DDBJ databases">
        <authorList>
            <person name="Castelo-Branco R."/>
            <person name="Eusebio N."/>
            <person name="Adriana R."/>
            <person name="Vieira A."/>
            <person name="Brugerolle De Fraissinette N."/>
            <person name="Rezende De Castro R."/>
            <person name="Schneider M.P."/>
            <person name="Vasconcelos V."/>
            <person name="Leao P.N."/>
        </authorList>
    </citation>
    <scope>NUCLEOTIDE SEQUENCE</scope>
    <source>
        <strain evidence="1">LEGE 11479</strain>
    </source>
</reference>
<dbReference type="AlphaFoldDB" id="A0A928X2D1"/>
<keyword evidence="1" id="KW-0131">Cell cycle</keyword>
<dbReference type="Proteomes" id="UP000615026">
    <property type="component" value="Unassembled WGS sequence"/>
</dbReference>
<organism evidence="1 2">
    <name type="scientific">Leptolyngbya cf. ectocarpi LEGE 11479</name>
    <dbReference type="NCBI Taxonomy" id="1828722"/>
    <lineage>
        <taxon>Bacteria</taxon>
        <taxon>Bacillati</taxon>
        <taxon>Cyanobacteriota</taxon>
        <taxon>Cyanophyceae</taxon>
        <taxon>Leptolyngbyales</taxon>
        <taxon>Leptolyngbyaceae</taxon>
        <taxon>Leptolyngbya group</taxon>
        <taxon>Leptolyngbya</taxon>
    </lineage>
</organism>